<protein>
    <submittedName>
        <fullName evidence="2">Uncharacterized protein</fullName>
    </submittedName>
</protein>
<evidence type="ECO:0000256" key="1">
    <source>
        <dbReference type="SAM" id="MobiDB-lite"/>
    </source>
</evidence>
<feature type="region of interest" description="Disordered" evidence="1">
    <location>
        <begin position="99"/>
        <end position="138"/>
    </location>
</feature>
<organism evidence="2 3">
    <name type="scientific">Streptomyces qinglanensis</name>
    <dbReference type="NCBI Taxonomy" id="943816"/>
    <lineage>
        <taxon>Bacteria</taxon>
        <taxon>Bacillati</taxon>
        <taxon>Actinomycetota</taxon>
        <taxon>Actinomycetes</taxon>
        <taxon>Kitasatosporales</taxon>
        <taxon>Streptomycetaceae</taxon>
        <taxon>Streptomyces</taxon>
    </lineage>
</organism>
<reference evidence="3" key="1">
    <citation type="submission" date="2016-10" db="EMBL/GenBank/DDBJ databases">
        <authorList>
            <person name="Varghese N."/>
            <person name="Submissions S."/>
        </authorList>
    </citation>
    <scope>NUCLEOTIDE SEQUENCE [LARGE SCALE GENOMIC DNA]</scope>
    <source>
        <strain evidence="3">CGMCC 4.6825</strain>
    </source>
</reference>
<dbReference type="EMBL" id="FOGO01000008">
    <property type="protein sequence ID" value="SES07416.1"/>
    <property type="molecule type" value="Genomic_DNA"/>
</dbReference>
<sequence>MRTDPFREPDRRTQQSPGAGGTRPRPSASPSDARRNGVGHLPALHSPGNAPDASAVEAGRSTPVSPAEPRPAAATLCAQRSGRPPDAFFLRFGPTATRRDRAAQAADAPGLRPLARAGAVHSTAGDGAGRTPISNRVH</sequence>
<accession>A0A1H9UD98</accession>
<evidence type="ECO:0000313" key="3">
    <source>
        <dbReference type="Proteomes" id="UP000182841"/>
    </source>
</evidence>
<gene>
    <name evidence="2" type="ORF">SAMN05421870_10886</name>
</gene>
<name>A0A1H9UD98_9ACTN</name>
<dbReference type="AlphaFoldDB" id="A0A1H9UD98"/>
<proteinExistence type="predicted"/>
<feature type="compositionally biased region" description="Basic and acidic residues" evidence="1">
    <location>
        <begin position="1"/>
        <end position="13"/>
    </location>
</feature>
<keyword evidence="3" id="KW-1185">Reference proteome</keyword>
<feature type="region of interest" description="Disordered" evidence="1">
    <location>
        <begin position="1"/>
        <end position="87"/>
    </location>
</feature>
<dbReference type="Proteomes" id="UP000182841">
    <property type="component" value="Unassembled WGS sequence"/>
</dbReference>
<evidence type="ECO:0000313" key="2">
    <source>
        <dbReference type="EMBL" id="SES07416.1"/>
    </source>
</evidence>